<dbReference type="InterPro" id="IPR018247">
    <property type="entry name" value="EF_Hand_1_Ca_BS"/>
</dbReference>
<dbReference type="PROSITE" id="PS00018">
    <property type="entry name" value="EF_HAND_1"/>
    <property type="match status" value="1"/>
</dbReference>
<dbReference type="GO" id="GO:0009279">
    <property type="term" value="C:cell outer membrane"/>
    <property type="evidence" value="ECO:0007669"/>
    <property type="project" value="UniProtKB-SubCell"/>
</dbReference>
<evidence type="ECO:0000256" key="2">
    <source>
        <dbReference type="ARBA" id="ARBA00022448"/>
    </source>
</evidence>
<keyword evidence="2 7" id="KW-0813">Transport</keyword>
<dbReference type="NCBIfam" id="TIGR04056">
    <property type="entry name" value="OMP_RagA_SusC"/>
    <property type="match status" value="1"/>
</dbReference>
<comment type="subcellular location">
    <subcellularLocation>
        <location evidence="1 7">Cell outer membrane</location>
        <topology evidence="1 7">Multi-pass membrane protein</topology>
    </subcellularLocation>
</comment>
<feature type="region of interest" description="Disordered" evidence="8">
    <location>
        <begin position="680"/>
        <end position="699"/>
    </location>
</feature>
<dbReference type="InterPro" id="IPR008969">
    <property type="entry name" value="CarboxyPept-like_regulatory"/>
</dbReference>
<keyword evidence="10" id="KW-0675">Receptor</keyword>
<accession>A0A4U1GGW8</accession>
<evidence type="ECO:0000313" key="11">
    <source>
        <dbReference type="Proteomes" id="UP000309594"/>
    </source>
</evidence>
<evidence type="ECO:0000313" key="10">
    <source>
        <dbReference type="EMBL" id="TKC62369.1"/>
    </source>
</evidence>
<dbReference type="InterPro" id="IPR037066">
    <property type="entry name" value="Plug_dom_sf"/>
</dbReference>
<feature type="domain" description="TonB-dependent receptor plug" evidence="9">
    <location>
        <begin position="250"/>
        <end position="355"/>
    </location>
</feature>
<comment type="caution">
    <text evidence="10">The sequence shown here is derived from an EMBL/GenBank/DDBJ whole genome shotgun (WGS) entry which is preliminary data.</text>
</comment>
<evidence type="ECO:0000256" key="1">
    <source>
        <dbReference type="ARBA" id="ARBA00004571"/>
    </source>
</evidence>
<dbReference type="SUPFAM" id="SSF49464">
    <property type="entry name" value="Carboxypeptidase regulatory domain-like"/>
    <property type="match status" value="1"/>
</dbReference>
<dbReference type="InterPro" id="IPR036942">
    <property type="entry name" value="Beta-barrel_TonB_sf"/>
</dbReference>
<dbReference type="NCBIfam" id="TIGR04057">
    <property type="entry name" value="SusC_RagA_signa"/>
    <property type="match status" value="1"/>
</dbReference>
<dbReference type="Gene3D" id="2.60.40.1120">
    <property type="entry name" value="Carboxypeptidase-like, regulatory domain"/>
    <property type="match status" value="1"/>
</dbReference>
<keyword evidence="4 7" id="KW-0812">Transmembrane</keyword>
<dbReference type="Pfam" id="PF13715">
    <property type="entry name" value="CarbopepD_reg_2"/>
    <property type="match status" value="1"/>
</dbReference>
<dbReference type="Proteomes" id="UP000309594">
    <property type="component" value="Unassembled WGS sequence"/>
</dbReference>
<dbReference type="Pfam" id="PF07715">
    <property type="entry name" value="Plug"/>
    <property type="match status" value="1"/>
</dbReference>
<organism evidence="10 11">
    <name type="scientific">Pedobacter hiemivivus</name>
    <dbReference type="NCBI Taxonomy" id="2530454"/>
    <lineage>
        <taxon>Bacteria</taxon>
        <taxon>Pseudomonadati</taxon>
        <taxon>Bacteroidota</taxon>
        <taxon>Sphingobacteriia</taxon>
        <taxon>Sphingobacteriales</taxon>
        <taxon>Sphingobacteriaceae</taxon>
        <taxon>Pedobacter</taxon>
    </lineage>
</organism>
<evidence type="ECO:0000256" key="5">
    <source>
        <dbReference type="ARBA" id="ARBA00023136"/>
    </source>
</evidence>
<protein>
    <submittedName>
        <fullName evidence="10">TonB-dependent receptor</fullName>
    </submittedName>
</protein>
<dbReference type="SUPFAM" id="SSF56935">
    <property type="entry name" value="Porins"/>
    <property type="match status" value="1"/>
</dbReference>
<comment type="similarity">
    <text evidence="7">Belongs to the TonB-dependent receptor family.</text>
</comment>
<dbReference type="InterPro" id="IPR012910">
    <property type="entry name" value="Plug_dom"/>
</dbReference>
<reference evidence="10 11" key="1">
    <citation type="submission" date="2019-04" db="EMBL/GenBank/DDBJ databases">
        <title>Pedobacter sp. RP-1-16 sp. nov., isolated from Arctic soil.</title>
        <authorList>
            <person name="Dahal R.H."/>
            <person name="Kim D.-U."/>
        </authorList>
    </citation>
    <scope>NUCLEOTIDE SEQUENCE [LARGE SCALE GENOMIC DNA]</scope>
    <source>
        <strain evidence="10 11">RP-1-16</strain>
    </source>
</reference>
<dbReference type="FunFam" id="2.170.130.10:FF:000003">
    <property type="entry name" value="SusC/RagA family TonB-linked outer membrane protein"/>
    <property type="match status" value="1"/>
</dbReference>
<dbReference type="AlphaFoldDB" id="A0A4U1GGW8"/>
<dbReference type="EMBL" id="SWDX01000003">
    <property type="protein sequence ID" value="TKC62369.1"/>
    <property type="molecule type" value="Genomic_DNA"/>
</dbReference>
<evidence type="ECO:0000256" key="3">
    <source>
        <dbReference type="ARBA" id="ARBA00022452"/>
    </source>
</evidence>
<evidence type="ECO:0000256" key="8">
    <source>
        <dbReference type="SAM" id="MobiDB-lite"/>
    </source>
</evidence>
<dbReference type="Gene3D" id="2.170.130.10">
    <property type="entry name" value="TonB-dependent receptor, plug domain"/>
    <property type="match status" value="1"/>
</dbReference>
<keyword evidence="3 7" id="KW-1134">Transmembrane beta strand</keyword>
<keyword evidence="6 7" id="KW-0998">Cell outer membrane</keyword>
<dbReference type="PROSITE" id="PS52016">
    <property type="entry name" value="TONB_DEPENDENT_REC_3"/>
    <property type="match status" value="1"/>
</dbReference>
<name>A0A4U1GGW8_9SPHI</name>
<dbReference type="FunFam" id="2.60.40.1120:FF:000003">
    <property type="entry name" value="Outer membrane protein Omp121"/>
    <property type="match status" value="1"/>
</dbReference>
<sequence length="1147" mass="126639">MREHSSFKKLRYIWKCCLKRNFQKNIMNKSMKKKLLNKRLLLPFQGKQFQRTMKLTLMAIFLICMQLSAKVYSQKETKFSFDIKKIKLSKALERIEVASDYRFFYNAGQIPLDKMVALITNGNKGISEILHSMLQPVNLRYQILPNNVIALTTSGDLKFLTVNGFVKDSKGEGLPGVSVKVKGTNTGTVTDSNGKFRIDAPDNSTLVITYIGFQTQELPLKGRNNLDITLLDELKSLTEVIVVGYGTQKKTSTTAAVSTLKGETIAQNPVASINNSIAGRVSGVIAFQGSGEPGVDKATIQVRGIGTKGNSDALTVVDGIPRSFSELNPNEIESITILKDAAAIAPFGLAGANGVILVTTKRGKEGKVSLGFSSWYGVQRPTQYPDYLNSFDFASTLNIANKNAGLKPAYTDAELQKFKDGSDPDHYPDVDWMREVIDFGAPMANQNLTFSGGSDKVRFFSSLGYLYQQGSVKTINYSKYNLSSNVDINATKSTIISLDLKGRLEITKNPGSNSGNGIYTSVTKNAPLLLAPVKFSNGLPGNSLLPSIYDSGYKRDSNNTLFSQLSVEQKIPFIPGLSLKVVAAYDKSYGTDKQWQIPYSFYTLDAKGLFVEKKGGVTAPSLSQEFNESVNTTLQGYITYCNTFGKHSINALLVAEQREGNDNKFSASRLNYQVNLDELSSGSSSKADLDNAGSSSRSKQGGLVYRLGYDFSQKYLAEFSGRYDGHYFFAPGKRFAFFPAASLGWRLSEENFIKDNFKWINNLKLRGSYGVSGNLAGLPFQYLSSYGLNSSYGFGGTQYSQVQGVFERSEPNINITWETAKKADIGLEGQFFNGKLGFELDFFKERRSDMLIQPTAVVPIEYGIGISEVNGGIMDNKGFDLSLNTAHTFSNGLSIDGGMTFTYAKNKVIQTFENADTYNNPERRLTGRPLDTQFGLRALGLFQTQEEIDASATQFGKLMPGDIKYDDVNGDGKIDNNDLVVIGKPAFPQMIFGATVNVKFKGFDLGMLWQGAAQSSFQLTNEASNAFFNGAKIFRQQLDYWTPDNRDATYPVILPSPNTNSQQVSSFWQRDGSYLRLKNLEIGYSIPQSIMNKLKISSIRVFGSAQNLLTFSAEKFLDPEIGVSSASKRARYYFQQKVFTVGLSANF</sequence>
<dbReference type="Gene3D" id="2.40.170.20">
    <property type="entry name" value="TonB-dependent receptor, beta-barrel domain"/>
    <property type="match status" value="1"/>
</dbReference>
<proteinExistence type="inferred from homology"/>
<evidence type="ECO:0000256" key="7">
    <source>
        <dbReference type="PROSITE-ProRule" id="PRU01360"/>
    </source>
</evidence>
<keyword evidence="5 7" id="KW-0472">Membrane</keyword>
<dbReference type="InterPro" id="IPR023997">
    <property type="entry name" value="TonB-dep_OMP_SusC/RagA_CS"/>
</dbReference>
<dbReference type="InterPro" id="IPR039426">
    <property type="entry name" value="TonB-dep_rcpt-like"/>
</dbReference>
<gene>
    <name evidence="10" type="ORF">FBD94_09115</name>
</gene>
<dbReference type="InterPro" id="IPR023996">
    <property type="entry name" value="TonB-dep_OMP_SusC/RagA"/>
</dbReference>
<evidence type="ECO:0000259" key="9">
    <source>
        <dbReference type="Pfam" id="PF07715"/>
    </source>
</evidence>
<evidence type="ECO:0000256" key="6">
    <source>
        <dbReference type="ARBA" id="ARBA00023237"/>
    </source>
</evidence>
<evidence type="ECO:0000256" key="4">
    <source>
        <dbReference type="ARBA" id="ARBA00022692"/>
    </source>
</evidence>